<protein>
    <recommendedName>
        <fullName evidence="1">Putative DNA-binding domain-containing protein</fullName>
    </recommendedName>
</protein>
<dbReference type="RefSeq" id="WP_102768227.1">
    <property type="nucleotide sequence ID" value="NZ_POSP01000003.1"/>
</dbReference>
<comment type="caution">
    <text evidence="2">The sequence shown here is derived from an EMBL/GenBank/DDBJ whole genome shotgun (WGS) entry which is preliminary data.</text>
</comment>
<organism evidence="2 3">
    <name type="scientific">Kinneretia aquatilis</name>
    <dbReference type="NCBI Taxonomy" id="2070761"/>
    <lineage>
        <taxon>Bacteria</taxon>
        <taxon>Pseudomonadati</taxon>
        <taxon>Pseudomonadota</taxon>
        <taxon>Betaproteobacteria</taxon>
        <taxon>Burkholderiales</taxon>
        <taxon>Sphaerotilaceae</taxon>
        <taxon>Roseateles</taxon>
    </lineage>
</organism>
<dbReference type="EMBL" id="POSP01000003">
    <property type="protein sequence ID" value="PND38307.1"/>
    <property type="molecule type" value="Genomic_DNA"/>
</dbReference>
<gene>
    <name evidence="2" type="ORF">C1O66_12755</name>
</gene>
<evidence type="ECO:0000313" key="2">
    <source>
        <dbReference type="EMBL" id="PND38307.1"/>
    </source>
</evidence>
<sequence length="258" mass="27782">MQSFPSPSSFYTQFLTSIDGWHLLAGTDVEAGLAPAPAATAVYANTGLRAAIEALEANFLSVAQWLGGPWFWPAATAFARAHPPQEGRLFLYGDGFPEFLAALEHAQLARYTSDLAWVDWMCMRAHAAGDHLPLTATRLATLPADALPGLQLKVAPSTHWKPAPGYALVELWREARAGRTEIEIKPQELTGVLVTRPEDHVWVHEVPLASLHLLEALASGQCLAEAAAHASSKASPDRPFDLQAALSPLLDKGALLMP</sequence>
<accession>A0A2N8KXW3</accession>
<dbReference type="InterPro" id="IPR018640">
    <property type="entry name" value="DUF2063"/>
</dbReference>
<dbReference type="AlphaFoldDB" id="A0A2N8KXW3"/>
<keyword evidence="3" id="KW-1185">Reference proteome</keyword>
<dbReference type="Pfam" id="PF09836">
    <property type="entry name" value="DUF2063"/>
    <property type="match status" value="1"/>
</dbReference>
<dbReference type="Proteomes" id="UP000235916">
    <property type="component" value="Unassembled WGS sequence"/>
</dbReference>
<reference evidence="2 3" key="1">
    <citation type="submission" date="2018-01" db="EMBL/GenBank/DDBJ databases">
        <title>Draft genome sequence of Paucibacter aquatile CR182 isolated from freshwater of the Nakdong River.</title>
        <authorList>
            <person name="Choi A."/>
            <person name="Chung E.J."/>
        </authorList>
    </citation>
    <scope>NUCLEOTIDE SEQUENCE [LARGE SCALE GENOMIC DNA]</scope>
    <source>
        <strain evidence="2 3">CR182</strain>
    </source>
</reference>
<feature type="domain" description="Putative DNA-binding" evidence="1">
    <location>
        <begin position="33"/>
        <end position="100"/>
    </location>
</feature>
<dbReference type="OrthoDB" id="4146344at2"/>
<name>A0A2N8KXW3_9BURK</name>
<proteinExistence type="predicted"/>
<evidence type="ECO:0000259" key="1">
    <source>
        <dbReference type="Pfam" id="PF09836"/>
    </source>
</evidence>
<evidence type="ECO:0000313" key="3">
    <source>
        <dbReference type="Proteomes" id="UP000235916"/>
    </source>
</evidence>